<evidence type="ECO:0000313" key="2">
    <source>
        <dbReference type="Proteomes" id="UP000676169"/>
    </source>
</evidence>
<name>A0A975G8Z8_9BACT</name>
<dbReference type="RefSeq" id="WP_211631115.1">
    <property type="nucleotide sequence ID" value="NZ_CP073100.1"/>
</dbReference>
<reference evidence="1" key="1">
    <citation type="submission" date="2021-04" db="EMBL/GenBank/DDBJ databases">
        <title>Luteolibacter sp. 32A isolated from the skin of an Anderson's salamander (Ambystoma andersonii).</title>
        <authorList>
            <person name="Spergser J."/>
            <person name="Busse H.-J."/>
        </authorList>
    </citation>
    <scope>NUCLEOTIDE SEQUENCE</scope>
    <source>
        <strain evidence="1">32A</strain>
    </source>
</reference>
<dbReference type="Proteomes" id="UP000676169">
    <property type="component" value="Chromosome"/>
</dbReference>
<dbReference type="KEGG" id="lamb:KBB96_19230"/>
<keyword evidence="2" id="KW-1185">Reference proteome</keyword>
<evidence type="ECO:0000313" key="1">
    <source>
        <dbReference type="EMBL" id="QUE50976.1"/>
    </source>
</evidence>
<dbReference type="EMBL" id="CP073100">
    <property type="protein sequence ID" value="QUE50976.1"/>
    <property type="molecule type" value="Genomic_DNA"/>
</dbReference>
<accession>A0A975G8Z8</accession>
<dbReference type="AlphaFoldDB" id="A0A975G8Z8"/>
<organism evidence="1 2">
    <name type="scientific">Luteolibacter ambystomatis</name>
    <dbReference type="NCBI Taxonomy" id="2824561"/>
    <lineage>
        <taxon>Bacteria</taxon>
        <taxon>Pseudomonadati</taxon>
        <taxon>Verrucomicrobiota</taxon>
        <taxon>Verrucomicrobiia</taxon>
        <taxon>Verrucomicrobiales</taxon>
        <taxon>Verrucomicrobiaceae</taxon>
        <taxon>Luteolibacter</taxon>
    </lineage>
</organism>
<gene>
    <name evidence="1" type="ORF">KBB96_19230</name>
</gene>
<proteinExistence type="predicted"/>
<protein>
    <submittedName>
        <fullName evidence="1">Uncharacterized protein</fullName>
    </submittedName>
</protein>
<sequence>MTDCSTDAILTHVFTAKAPKPQKRPYLDAWLKRTRRQLAPSGRLSEAALILAREEGGSHDSWRLRLRQFLDGAETPSLELLTRIDALLAPVKAKVAVVQGQVALF</sequence>